<dbReference type="GO" id="GO:0019901">
    <property type="term" value="F:protein kinase binding"/>
    <property type="evidence" value="ECO:0007669"/>
    <property type="project" value="InterPro"/>
</dbReference>
<name>A0A3P9J2N4_ORYLA</name>
<evidence type="ECO:0000256" key="1">
    <source>
        <dbReference type="SAM" id="MobiDB-lite"/>
    </source>
</evidence>
<feature type="region of interest" description="Disordered" evidence="1">
    <location>
        <begin position="528"/>
        <end position="555"/>
    </location>
</feature>
<feature type="compositionally biased region" description="Basic and acidic residues" evidence="1">
    <location>
        <begin position="689"/>
        <end position="731"/>
    </location>
</feature>
<dbReference type="PANTHER" id="PTHR21636">
    <property type="entry name" value="PROTEIN DOK-7"/>
    <property type="match status" value="1"/>
</dbReference>
<dbReference type="InterPro" id="IPR037748">
    <property type="entry name" value="Dok-7_PTB"/>
</dbReference>
<dbReference type="Gene3D" id="2.30.29.30">
    <property type="entry name" value="Pleckstrin-homology domain (PH domain)/Phosphotyrosine-binding domain (PTB)"/>
    <property type="match status" value="2"/>
</dbReference>
<protein>
    <submittedName>
        <fullName evidence="3">Docking protein 7</fullName>
    </submittedName>
</protein>
<dbReference type="CDD" id="cd13165">
    <property type="entry name" value="PTB_DOK7"/>
    <property type="match status" value="1"/>
</dbReference>
<dbReference type="AlphaFoldDB" id="A0A3P9J2N4"/>
<dbReference type="Pfam" id="PF02174">
    <property type="entry name" value="IRS"/>
    <property type="match status" value="1"/>
</dbReference>
<dbReference type="SUPFAM" id="SSF50729">
    <property type="entry name" value="PH domain-like"/>
    <property type="match status" value="2"/>
</dbReference>
<reference evidence="3" key="4">
    <citation type="submission" date="2025-09" db="UniProtKB">
        <authorList>
            <consortium name="Ensembl"/>
        </authorList>
    </citation>
    <scope>IDENTIFICATION</scope>
    <source>
        <strain evidence="3">HSOK</strain>
    </source>
</reference>
<evidence type="ECO:0000313" key="3">
    <source>
        <dbReference type="Ensembl" id="ENSORLP00015026388.1"/>
    </source>
</evidence>
<feature type="region of interest" description="Disordered" evidence="1">
    <location>
        <begin position="654"/>
        <end position="731"/>
    </location>
</feature>
<dbReference type="SMART" id="SM01244">
    <property type="entry name" value="IRS"/>
    <property type="match status" value="1"/>
</dbReference>
<reference evidence="3 4" key="2">
    <citation type="submission" date="2017-04" db="EMBL/GenBank/DDBJ databases">
        <title>CpG methylation of centromeres and impact of large insertions on vertebrate speciation.</title>
        <authorList>
            <person name="Ichikawa K."/>
            <person name="Yoshimura J."/>
            <person name="Morishita S."/>
        </authorList>
    </citation>
    <scope>NUCLEOTIDE SEQUENCE</scope>
    <source>
        <strain evidence="3 4">HSOK</strain>
    </source>
</reference>
<feature type="domain" description="PH" evidence="2">
    <location>
        <begin position="4"/>
        <end position="109"/>
    </location>
</feature>
<feature type="compositionally biased region" description="Low complexity" evidence="1">
    <location>
        <begin position="262"/>
        <end position="277"/>
    </location>
</feature>
<feature type="compositionally biased region" description="Polar residues" evidence="1">
    <location>
        <begin position="414"/>
        <end position="435"/>
    </location>
</feature>
<feature type="region of interest" description="Disordered" evidence="1">
    <location>
        <begin position="314"/>
        <end position="349"/>
    </location>
</feature>
<feature type="region of interest" description="Disordered" evidence="1">
    <location>
        <begin position="414"/>
        <end position="479"/>
    </location>
</feature>
<feature type="compositionally biased region" description="Polar residues" evidence="1">
    <location>
        <begin position="528"/>
        <end position="553"/>
    </location>
</feature>
<accession>A0A3P9J2N4</accession>
<dbReference type="PANTHER" id="PTHR21636:SF2">
    <property type="entry name" value="PROTEIN DOK-7"/>
    <property type="match status" value="1"/>
</dbReference>
<organism evidence="3 4">
    <name type="scientific">Oryzias latipes</name>
    <name type="common">Japanese rice fish</name>
    <name type="synonym">Japanese killifish</name>
    <dbReference type="NCBI Taxonomy" id="8090"/>
    <lineage>
        <taxon>Eukaryota</taxon>
        <taxon>Metazoa</taxon>
        <taxon>Chordata</taxon>
        <taxon>Craniata</taxon>
        <taxon>Vertebrata</taxon>
        <taxon>Euteleostomi</taxon>
        <taxon>Actinopterygii</taxon>
        <taxon>Neopterygii</taxon>
        <taxon>Teleostei</taxon>
        <taxon>Neoteleostei</taxon>
        <taxon>Acanthomorphata</taxon>
        <taxon>Ovalentaria</taxon>
        <taxon>Atherinomorphae</taxon>
        <taxon>Beloniformes</taxon>
        <taxon>Adrianichthyidae</taxon>
        <taxon>Oryziinae</taxon>
        <taxon>Oryzias</taxon>
    </lineage>
</organism>
<dbReference type="InterPro" id="IPR002404">
    <property type="entry name" value="IRS_PTB"/>
</dbReference>
<sequence>MTDSVIVEGYARLRDGRKWRTRWLVLRKPSPVADCLLLLVFKDKSDKVQGSKERATITLEEICGLEVGQCYEGVAFTLAILCLSQTTLLGFDSREALQAWDIRVRYSLGEVHRFSVGILPGTKLESGPATLHLCNNLLAVARDIPPVIIAHWNLSDLRRYGPVPNGFVFEGGTRCGYWAGVFLLASAEGEQISFLFDCIVRGISPTRGPFGLRPVLPELGSGQTSSEEKLSLEAQELERRLSMLSHGSSTAVSSAGGDDRSISGSSDTSDNSQSDCSVGSRLAIWSEPASNPPGSVSHLSNRAAPPMAEKLSAVHGGVARPAAKSQRQLQEIGRQSSSDSGIATGSHSSYSGSFSSYTGSLDINSGEDFGSVFSLPPHIAQDLCRCSCPGAPGHRYQVPTSLLCLYDSPRSLLQESMEQEPSTSTKDTPASTGLVTESAKGDKTTSEDHSETSETLSVSEHCQGLTEEEEEKTRLAPSSDSFHSCASLLLEPKTIVIICSVCGGFKMGPPHPHSGSSSVPVIPVKGSWQESRASPGSGSVRSTEPPNSRTGVESSLPKKAGKLVCLLTDLLRFPRADKPPVAEGHRLTPYESMSPALGNQLRLAPVGPLQESRQEERAAIYENCFKCQVVHCHPLPRALPAKMYSDKHFLASQTFPNGLNGRKSQEEDSADEEELLHEVPRDVAGQPWCEEKSQTATSEDKKLNGKEQRRRTDPAYEIMESRMAERSSEAEEKSKYELMGSYSHKRFLQEADEAVFVFSPEAPFPERAQSDGATYVNIPVSPTSKKQLNYMELELQEPGHGGRGAAGHLPVQRKGSTKYAQIDITATETAHKVGAQHALGRQEGLHTLELRRKGTPH</sequence>
<dbReference type="Ensembl" id="ENSORLT00015003034.1">
    <property type="protein sequence ID" value="ENSORLP00015026388.1"/>
    <property type="gene ID" value="ENSORLG00015007961.1"/>
</dbReference>
<reference evidence="3" key="3">
    <citation type="submission" date="2025-08" db="UniProtKB">
        <authorList>
            <consortium name="Ensembl"/>
        </authorList>
    </citation>
    <scope>IDENTIFICATION</scope>
    <source>
        <strain evidence="3">HSOK</strain>
    </source>
</reference>
<dbReference type="InterPro" id="IPR037746">
    <property type="entry name" value="Dok-7"/>
</dbReference>
<evidence type="ECO:0000259" key="2">
    <source>
        <dbReference type="PROSITE" id="PS50003"/>
    </source>
</evidence>
<feature type="compositionally biased region" description="Polar residues" evidence="1">
    <location>
        <begin position="325"/>
        <end position="343"/>
    </location>
</feature>
<evidence type="ECO:0000313" key="4">
    <source>
        <dbReference type="Proteomes" id="UP000265200"/>
    </source>
</evidence>
<feature type="compositionally biased region" description="Basic and acidic residues" evidence="1">
    <location>
        <begin position="439"/>
        <end position="452"/>
    </location>
</feature>
<dbReference type="InterPro" id="IPR011993">
    <property type="entry name" value="PH-like_dom_sf"/>
</dbReference>
<proteinExistence type="predicted"/>
<dbReference type="Proteomes" id="UP000265200">
    <property type="component" value="Chromosome 18"/>
</dbReference>
<feature type="region of interest" description="Disordered" evidence="1">
    <location>
        <begin position="245"/>
        <end position="277"/>
    </location>
</feature>
<dbReference type="InterPro" id="IPR001849">
    <property type="entry name" value="PH_domain"/>
</dbReference>
<dbReference type="PROSITE" id="PS50003">
    <property type="entry name" value="PH_DOMAIN"/>
    <property type="match status" value="1"/>
</dbReference>
<reference key="1">
    <citation type="journal article" date="2007" name="Nature">
        <title>The medaka draft genome and insights into vertebrate genome evolution.</title>
        <authorList>
            <person name="Kasahara M."/>
            <person name="Naruse K."/>
            <person name="Sasaki S."/>
            <person name="Nakatani Y."/>
            <person name="Qu W."/>
            <person name="Ahsan B."/>
            <person name="Yamada T."/>
            <person name="Nagayasu Y."/>
            <person name="Doi K."/>
            <person name="Kasai Y."/>
            <person name="Jindo T."/>
            <person name="Kobayashi D."/>
            <person name="Shimada A."/>
            <person name="Toyoda A."/>
            <person name="Kuroki Y."/>
            <person name="Fujiyama A."/>
            <person name="Sasaki T."/>
            <person name="Shimizu A."/>
            <person name="Asakawa S."/>
            <person name="Shimizu N."/>
            <person name="Hashimoto S."/>
            <person name="Yang J."/>
            <person name="Lee Y."/>
            <person name="Matsushima K."/>
            <person name="Sugano S."/>
            <person name="Sakaizumi M."/>
            <person name="Narita T."/>
            <person name="Ohishi K."/>
            <person name="Haga S."/>
            <person name="Ohta F."/>
            <person name="Nomoto H."/>
            <person name="Nogata K."/>
            <person name="Morishita T."/>
            <person name="Endo T."/>
            <person name="Shin-I T."/>
            <person name="Takeda H."/>
            <person name="Morishita S."/>
            <person name="Kohara Y."/>
        </authorList>
    </citation>
    <scope>NUCLEOTIDE SEQUENCE [LARGE SCALE GENOMIC DNA]</scope>
    <source>
        <strain>Hd-rR</strain>
    </source>
</reference>